<name>A4JYS7_DANRE</name>
<dbReference type="InterPro" id="IPR013783">
    <property type="entry name" value="Ig-like_fold"/>
</dbReference>
<dbReference type="EMBL" id="CU458998">
    <property type="protein sequence ID" value="CAM73259.1"/>
    <property type="molecule type" value="mRNA"/>
</dbReference>
<gene>
    <name evidence="6" type="primary">kitb</name>
</gene>
<dbReference type="PANTHER" id="PTHR15360:SF4">
    <property type="entry name" value="PROTEIN KINASE DOMAIN-CONTAINING PROTEIN"/>
    <property type="match status" value="1"/>
</dbReference>
<dbReference type="PROSITE" id="PS50835">
    <property type="entry name" value="IG_LIKE"/>
    <property type="match status" value="1"/>
</dbReference>
<feature type="domain" description="Ig-like" evidence="4">
    <location>
        <begin position="23"/>
        <end position="102"/>
    </location>
</feature>
<organism evidence="5">
    <name type="scientific">Danio rerio</name>
    <name type="common">Zebrafish</name>
    <name type="synonym">Brachydanio rerio</name>
    <dbReference type="NCBI Taxonomy" id="7955"/>
    <lineage>
        <taxon>Eukaryota</taxon>
        <taxon>Metazoa</taxon>
        <taxon>Chordata</taxon>
        <taxon>Craniata</taxon>
        <taxon>Vertebrata</taxon>
        <taxon>Euteleostomi</taxon>
        <taxon>Actinopterygii</taxon>
        <taxon>Neopterygii</taxon>
        <taxon>Teleostei</taxon>
        <taxon>Ostariophysi</taxon>
        <taxon>Cypriniformes</taxon>
        <taxon>Danionidae</taxon>
        <taxon>Danioninae</taxon>
        <taxon>Danio</taxon>
    </lineage>
</organism>
<dbReference type="SMART" id="SM00409">
    <property type="entry name" value="IG"/>
    <property type="match status" value="2"/>
</dbReference>
<comment type="subunit">
    <text evidence="1">Forms a complex composed of PDGFRL, TNK2 and GRB2.</text>
</comment>
<dbReference type="InterPro" id="IPR042495">
    <property type="entry name" value="PDGFRL"/>
</dbReference>
<evidence type="ECO:0000256" key="3">
    <source>
        <dbReference type="SAM" id="SignalP"/>
    </source>
</evidence>
<evidence type="ECO:0000256" key="2">
    <source>
        <dbReference type="ARBA" id="ARBA00019671"/>
    </source>
</evidence>
<dbReference type="AGR" id="ZFIN:ZDB-GENE-050916-2"/>
<dbReference type="ZFIN" id="ZDB-GENE-050916-2">
    <property type="gene designation" value="kitb"/>
</dbReference>
<reference evidence="5" key="1">
    <citation type="submission" date="2007-03" db="EMBL/GenBank/DDBJ databases">
        <authorList>
            <person name="Bushell K.M."/>
            <person name="Sollner C."/>
            <person name="Bockett N."/>
            <person name="Wright G.J."/>
        </authorList>
    </citation>
    <scope>NUCLEOTIDE SEQUENCE</scope>
</reference>
<protein>
    <recommendedName>
        <fullName evidence="2">Platelet-derived growth factor receptor-like protein</fullName>
    </recommendedName>
</protein>
<feature type="chain" id="PRO_5002671331" description="Platelet-derived growth factor receptor-like protein" evidence="3">
    <location>
        <begin position="22"/>
        <end position="205"/>
    </location>
</feature>
<dbReference type="Gene3D" id="2.60.40.10">
    <property type="entry name" value="Immunoglobulins"/>
    <property type="match status" value="2"/>
</dbReference>
<keyword evidence="3" id="KW-0732">Signal</keyword>
<dbReference type="KEGG" id="dre:497629"/>
<dbReference type="InterPro" id="IPR003599">
    <property type="entry name" value="Ig_sub"/>
</dbReference>
<feature type="signal peptide" evidence="3">
    <location>
        <begin position="1"/>
        <end position="21"/>
    </location>
</feature>
<dbReference type="CTD" id="497629"/>
<sequence length="205" mass="22999">MGHSWFLRTVLLLFALPEGWSKPVITPDAPHLVILKGKQLYLRCHDDADVNAGRVRWLRDKGRRIEGELKDDEASVILLNITETQHMGNYTCENTETEEKSSIYIYVKDLGSAFVRRMVNDLQVRKGEEITLPCLVTDPAVSHLSLQTCNGSALPAALTFITHPQGGITIRNVSKAFEGCYFCAGQLDQKPVKSREYNLVVRLGE</sequence>
<accession>A4JYS7</accession>
<evidence type="ECO:0000313" key="6">
    <source>
        <dbReference type="ZFIN" id="ZDB-GENE-050916-2"/>
    </source>
</evidence>
<dbReference type="InterPro" id="IPR007110">
    <property type="entry name" value="Ig-like_dom"/>
</dbReference>
<dbReference type="GO" id="GO:0035162">
    <property type="term" value="P:embryonic hemopoiesis"/>
    <property type="evidence" value="ECO:0000315"/>
    <property type="project" value="ZFIN"/>
</dbReference>
<dbReference type="GeneID" id="497629"/>
<dbReference type="AlphaFoldDB" id="A4JYS7"/>
<evidence type="ECO:0000313" key="5">
    <source>
        <dbReference type="EMBL" id="CAM73259.1"/>
    </source>
</evidence>
<evidence type="ECO:0000256" key="1">
    <source>
        <dbReference type="ARBA" id="ARBA00011360"/>
    </source>
</evidence>
<dbReference type="SUPFAM" id="SSF48726">
    <property type="entry name" value="Immunoglobulin"/>
    <property type="match status" value="2"/>
</dbReference>
<proteinExistence type="evidence at transcript level"/>
<dbReference type="PANTHER" id="PTHR15360">
    <property type="entry name" value="PLATELET-DERIVED GROWTH FACTOR RECEPTOR LIKE"/>
    <property type="match status" value="1"/>
</dbReference>
<evidence type="ECO:0000259" key="4">
    <source>
        <dbReference type="PROSITE" id="PS50835"/>
    </source>
</evidence>
<dbReference type="OrthoDB" id="6077854at2759"/>
<dbReference type="InterPro" id="IPR036179">
    <property type="entry name" value="Ig-like_dom_sf"/>
</dbReference>